<gene>
    <name evidence="2" type="ORF">DIATSA_LOCUS8278</name>
</gene>
<reference evidence="2" key="2">
    <citation type="submission" date="2022-10" db="EMBL/GenBank/DDBJ databases">
        <authorList>
            <consortium name="ENA_rothamsted_submissions"/>
            <consortium name="culmorum"/>
            <person name="King R."/>
        </authorList>
    </citation>
    <scope>NUCLEOTIDE SEQUENCE</scope>
</reference>
<evidence type="ECO:0000313" key="2">
    <source>
        <dbReference type="EMBL" id="CAG9790613.1"/>
    </source>
</evidence>
<feature type="domain" description="EB" evidence="1">
    <location>
        <begin position="358"/>
        <end position="414"/>
    </location>
</feature>
<organism evidence="2 3">
    <name type="scientific">Diatraea saccharalis</name>
    <name type="common">sugarcane borer</name>
    <dbReference type="NCBI Taxonomy" id="40085"/>
    <lineage>
        <taxon>Eukaryota</taxon>
        <taxon>Metazoa</taxon>
        <taxon>Ecdysozoa</taxon>
        <taxon>Arthropoda</taxon>
        <taxon>Hexapoda</taxon>
        <taxon>Insecta</taxon>
        <taxon>Pterygota</taxon>
        <taxon>Neoptera</taxon>
        <taxon>Endopterygota</taxon>
        <taxon>Lepidoptera</taxon>
        <taxon>Glossata</taxon>
        <taxon>Ditrysia</taxon>
        <taxon>Pyraloidea</taxon>
        <taxon>Crambidae</taxon>
        <taxon>Crambinae</taxon>
        <taxon>Diatraea</taxon>
    </lineage>
</organism>
<feature type="domain" description="EB" evidence="1">
    <location>
        <begin position="274"/>
        <end position="328"/>
    </location>
</feature>
<name>A0A9N9WH53_9NEOP</name>
<reference evidence="2" key="1">
    <citation type="submission" date="2021-12" db="EMBL/GenBank/DDBJ databases">
        <authorList>
            <person name="King R."/>
        </authorList>
    </citation>
    <scope>NUCLEOTIDE SEQUENCE</scope>
</reference>
<sequence length="509" mass="55054">MHVLRDPFSMICHDGSCDCAPEYYLRQRGECRKKALAVGDACVIDEDCQFEGGACQMSTFTCVSESSANEDVTEIKSELAASPTTSIEENSEVAASLTLSVETRQHGLVCSNNNDCVAPFQCSSLGVCICPLGYYPNDAGTVCLAEMGSPVTSPDQCVGMFTEVRDGICNCQVNFYFDEAMRGCVKPAIRLEDFCFNDATCHTFGVFARCVYTGPWGLHSCECTPGETVWNEQRRICALFSGIGESCEVDSDCIAGDIEIQCVKNDEGVGVCSCPEGLVAMDGLCLQMNQDLGDTCQVDIECSNVDNAVCSNGICSCGGGYQQIGDSCAPEIGGTCVETADCAIENTICVKSTNTCQCSPEFVASAASCWPAVSGYGSTCNVTEQCAASLGEAGVCVNSECACLEQYHFRDGQCWVKTGIFEACSRSSVCFLEDGSHRLECRNSLCQCTFDYPYIPGQGTCSECITILTLYINRLLRRTHRRSRSRSYSLRFIGFTHESVDIVLELIIF</sequence>
<dbReference type="OrthoDB" id="504708at2759"/>
<protein>
    <recommendedName>
        <fullName evidence="1">EB domain-containing protein</fullName>
    </recommendedName>
</protein>
<dbReference type="PANTHER" id="PTHR39069:SF8">
    <property type="entry name" value="FI17111P1"/>
    <property type="match status" value="1"/>
</dbReference>
<evidence type="ECO:0000259" key="1">
    <source>
        <dbReference type="Pfam" id="PF01683"/>
    </source>
</evidence>
<accession>A0A9N9WH53</accession>
<dbReference type="EMBL" id="OU893354">
    <property type="protein sequence ID" value="CAG9790613.1"/>
    <property type="molecule type" value="Genomic_DNA"/>
</dbReference>
<dbReference type="Pfam" id="PF01683">
    <property type="entry name" value="EB"/>
    <property type="match status" value="2"/>
</dbReference>
<dbReference type="AlphaFoldDB" id="A0A9N9WH53"/>
<dbReference type="Proteomes" id="UP001153714">
    <property type="component" value="Chromosome 23"/>
</dbReference>
<evidence type="ECO:0000313" key="3">
    <source>
        <dbReference type="Proteomes" id="UP001153714"/>
    </source>
</evidence>
<keyword evidence="3" id="KW-1185">Reference proteome</keyword>
<dbReference type="InterPro" id="IPR006149">
    <property type="entry name" value="EB_dom"/>
</dbReference>
<proteinExistence type="predicted"/>
<dbReference type="PANTHER" id="PTHR39069">
    <property type="entry name" value="ECDYSONE-INDUCIBLE GENE E1, ISOFORM A"/>
    <property type="match status" value="1"/>
</dbReference>